<evidence type="ECO:0000313" key="7">
    <source>
        <dbReference type="EMBL" id="SVB81283.1"/>
    </source>
</evidence>
<comment type="cofactor">
    <cofactor evidence="5">
        <name>[2Fe-2S] cluster</name>
        <dbReference type="ChEBI" id="CHEBI:190135"/>
    </cofactor>
</comment>
<evidence type="ECO:0000256" key="1">
    <source>
        <dbReference type="ARBA" id="ARBA00022714"/>
    </source>
</evidence>
<dbReference type="PANTHER" id="PTHR21496">
    <property type="entry name" value="FERREDOXIN-RELATED"/>
    <property type="match status" value="1"/>
</dbReference>
<dbReference type="Pfam" id="PF00355">
    <property type="entry name" value="Rieske"/>
    <property type="match status" value="1"/>
</dbReference>
<reference evidence="7" key="1">
    <citation type="submission" date="2018-05" db="EMBL/GenBank/DDBJ databases">
        <authorList>
            <person name="Lanie J.A."/>
            <person name="Ng W.-L."/>
            <person name="Kazmierczak K.M."/>
            <person name="Andrzejewski T.M."/>
            <person name="Davidsen T.M."/>
            <person name="Wayne K.J."/>
            <person name="Tettelin H."/>
            <person name="Glass J.I."/>
            <person name="Rusch D."/>
            <person name="Podicherti R."/>
            <person name="Tsui H.-C.T."/>
            <person name="Winkler M.E."/>
        </authorList>
    </citation>
    <scope>NUCLEOTIDE SEQUENCE</scope>
</reference>
<keyword evidence="4" id="KW-0411">Iron-sulfur</keyword>
<keyword evidence="1" id="KW-0001">2Fe-2S</keyword>
<dbReference type="InterPro" id="IPR017941">
    <property type="entry name" value="Rieske_2Fe-2S"/>
</dbReference>
<dbReference type="GO" id="GO:0046872">
    <property type="term" value="F:metal ion binding"/>
    <property type="evidence" value="ECO:0007669"/>
    <property type="project" value="UniProtKB-KW"/>
</dbReference>
<organism evidence="7">
    <name type="scientific">marine metagenome</name>
    <dbReference type="NCBI Taxonomy" id="408172"/>
    <lineage>
        <taxon>unclassified sequences</taxon>
        <taxon>metagenomes</taxon>
        <taxon>ecological metagenomes</taxon>
    </lineage>
</organism>
<dbReference type="InterPro" id="IPR036922">
    <property type="entry name" value="Rieske_2Fe-2S_sf"/>
</dbReference>
<dbReference type="GO" id="GO:0051537">
    <property type="term" value="F:2 iron, 2 sulfur cluster binding"/>
    <property type="evidence" value="ECO:0007669"/>
    <property type="project" value="UniProtKB-KW"/>
</dbReference>
<evidence type="ECO:0000259" key="6">
    <source>
        <dbReference type="PROSITE" id="PS51296"/>
    </source>
</evidence>
<evidence type="ECO:0000256" key="4">
    <source>
        <dbReference type="ARBA" id="ARBA00023014"/>
    </source>
</evidence>
<proteinExistence type="predicted"/>
<dbReference type="PROSITE" id="PS51296">
    <property type="entry name" value="RIESKE"/>
    <property type="match status" value="1"/>
</dbReference>
<dbReference type="Gene3D" id="2.102.10.10">
    <property type="entry name" value="Rieske [2Fe-2S] iron-sulphur domain"/>
    <property type="match status" value="1"/>
</dbReference>
<evidence type="ECO:0000256" key="2">
    <source>
        <dbReference type="ARBA" id="ARBA00022723"/>
    </source>
</evidence>
<feature type="domain" description="Rieske" evidence="6">
    <location>
        <begin position="3"/>
        <end position="97"/>
    </location>
</feature>
<gene>
    <name evidence="7" type="ORF">METZ01_LOCUS234137</name>
</gene>
<sequence>MFVKVATTDQVKPGRGFGAKLDKVFIGIYNVDGEYYAMDDVCPHMGGSLHHGFMNDCVVSCPLHMWEFDVKTGESVWPGSLSILAYPVKIEGDDILVDIDSPQKQDE</sequence>
<dbReference type="SUPFAM" id="SSF50022">
    <property type="entry name" value="ISP domain"/>
    <property type="match status" value="1"/>
</dbReference>
<keyword evidence="2" id="KW-0479">Metal-binding</keyword>
<name>A0A382H3D3_9ZZZZ</name>
<evidence type="ECO:0000256" key="5">
    <source>
        <dbReference type="ARBA" id="ARBA00034078"/>
    </source>
</evidence>
<evidence type="ECO:0000256" key="3">
    <source>
        <dbReference type="ARBA" id="ARBA00023004"/>
    </source>
</evidence>
<keyword evidence="3" id="KW-0408">Iron</keyword>
<protein>
    <recommendedName>
        <fullName evidence="6">Rieske domain-containing protein</fullName>
    </recommendedName>
</protein>
<dbReference type="PANTHER" id="PTHR21496:SF0">
    <property type="entry name" value="RIESKE DOMAIN-CONTAINING PROTEIN"/>
    <property type="match status" value="1"/>
</dbReference>
<dbReference type="AlphaFoldDB" id="A0A382H3D3"/>
<dbReference type="EMBL" id="UINC01058709">
    <property type="protein sequence ID" value="SVB81283.1"/>
    <property type="molecule type" value="Genomic_DNA"/>
</dbReference>
<accession>A0A382H3D3</accession>